<keyword evidence="1" id="KW-0472">Membrane</keyword>
<dbReference type="EMBL" id="BART01017084">
    <property type="protein sequence ID" value="GAG74956.1"/>
    <property type="molecule type" value="Genomic_DNA"/>
</dbReference>
<feature type="transmembrane region" description="Helical" evidence="1">
    <location>
        <begin position="97"/>
        <end position="118"/>
    </location>
</feature>
<gene>
    <name evidence="2" type="ORF">S01H4_32628</name>
</gene>
<evidence type="ECO:0000313" key="2">
    <source>
        <dbReference type="EMBL" id="GAG74956.1"/>
    </source>
</evidence>
<keyword evidence="1" id="KW-0812">Transmembrane</keyword>
<dbReference type="AlphaFoldDB" id="X1BS40"/>
<evidence type="ECO:0000256" key="1">
    <source>
        <dbReference type="SAM" id="Phobius"/>
    </source>
</evidence>
<feature type="transmembrane region" description="Helical" evidence="1">
    <location>
        <begin position="62"/>
        <end position="85"/>
    </location>
</feature>
<comment type="caution">
    <text evidence="2">The sequence shown here is derived from an EMBL/GenBank/DDBJ whole genome shotgun (WGS) entry which is preliminary data.</text>
</comment>
<feature type="transmembrane region" description="Helical" evidence="1">
    <location>
        <begin position="124"/>
        <end position="150"/>
    </location>
</feature>
<evidence type="ECO:0008006" key="3">
    <source>
        <dbReference type="Google" id="ProtNLM"/>
    </source>
</evidence>
<dbReference type="Pfam" id="PF06197">
    <property type="entry name" value="DUF998"/>
    <property type="match status" value="1"/>
</dbReference>
<sequence>MWIYCGSLDSEYNHIRDDISSLFAVGAPNQRLAKVFIIISSVLLFIFYLGLHNGLNDGGGSIIGPILLVFSSILGVLVAIFFPLDEGGEIKTYKGKMHIILVVASGILTITGMVALWLRLQVVVGWSAFATFSLISSIISAILIIISGIFATGKYRGILERFGVAPYQIYYFVLGLMVFLVN</sequence>
<organism evidence="2">
    <name type="scientific">marine sediment metagenome</name>
    <dbReference type="NCBI Taxonomy" id="412755"/>
    <lineage>
        <taxon>unclassified sequences</taxon>
        <taxon>metagenomes</taxon>
        <taxon>ecological metagenomes</taxon>
    </lineage>
</organism>
<accession>X1BS40</accession>
<proteinExistence type="predicted"/>
<keyword evidence="1" id="KW-1133">Transmembrane helix</keyword>
<reference evidence="2" key="1">
    <citation type="journal article" date="2014" name="Front. Microbiol.">
        <title>High frequency of phylogenetically diverse reductive dehalogenase-homologous genes in deep subseafloor sedimentary metagenomes.</title>
        <authorList>
            <person name="Kawai M."/>
            <person name="Futagami T."/>
            <person name="Toyoda A."/>
            <person name="Takaki Y."/>
            <person name="Nishi S."/>
            <person name="Hori S."/>
            <person name="Arai W."/>
            <person name="Tsubouchi T."/>
            <person name="Morono Y."/>
            <person name="Uchiyama I."/>
            <person name="Ito T."/>
            <person name="Fujiyama A."/>
            <person name="Inagaki F."/>
            <person name="Takami H."/>
        </authorList>
    </citation>
    <scope>NUCLEOTIDE SEQUENCE</scope>
    <source>
        <strain evidence="2">Expedition CK06-06</strain>
    </source>
</reference>
<feature type="transmembrane region" description="Helical" evidence="1">
    <location>
        <begin position="162"/>
        <end position="181"/>
    </location>
</feature>
<name>X1BS40_9ZZZZ</name>
<protein>
    <recommendedName>
        <fullName evidence="3">DUF998 domain-containing protein</fullName>
    </recommendedName>
</protein>
<dbReference type="InterPro" id="IPR009339">
    <property type="entry name" value="DUF998"/>
</dbReference>
<feature type="transmembrane region" description="Helical" evidence="1">
    <location>
        <begin position="32"/>
        <end position="50"/>
    </location>
</feature>